<dbReference type="Gene3D" id="1.20.1050.10">
    <property type="match status" value="1"/>
</dbReference>
<name>A0ABZ0IFJ1_9GAMM</name>
<dbReference type="Proteomes" id="UP001626549">
    <property type="component" value="Chromosome"/>
</dbReference>
<evidence type="ECO:0000313" key="3">
    <source>
        <dbReference type="Proteomes" id="UP001626549"/>
    </source>
</evidence>
<dbReference type="InterPro" id="IPR036249">
    <property type="entry name" value="Thioredoxin-like_sf"/>
</dbReference>
<dbReference type="Pfam" id="PF13417">
    <property type="entry name" value="GST_N_3"/>
    <property type="match status" value="1"/>
</dbReference>
<evidence type="ECO:0000259" key="1">
    <source>
        <dbReference type="Pfam" id="PF13417"/>
    </source>
</evidence>
<dbReference type="Pfam" id="PF13410">
    <property type="entry name" value="GST_C_2"/>
    <property type="match status" value="1"/>
</dbReference>
<dbReference type="InterPro" id="IPR004045">
    <property type="entry name" value="Glutathione_S-Trfase_N"/>
</dbReference>
<keyword evidence="3" id="KW-1185">Reference proteome</keyword>
<reference evidence="2 3" key="1">
    <citation type="submission" date="2023-10" db="EMBL/GenBank/DDBJ databases">
        <title>Two novel species belonging to the OM43/NOR5 clade.</title>
        <authorList>
            <person name="Park M."/>
        </authorList>
    </citation>
    <scope>NUCLEOTIDE SEQUENCE [LARGE SCALE GENOMIC DNA]</scope>
    <source>
        <strain evidence="2 3">IMCC45268</strain>
    </source>
</reference>
<gene>
    <name evidence="2" type="ORF">R0137_02560</name>
</gene>
<feature type="domain" description="GST N-terminal" evidence="1">
    <location>
        <begin position="6"/>
        <end position="77"/>
    </location>
</feature>
<accession>A0ABZ0IFJ1</accession>
<dbReference type="Gene3D" id="3.40.30.10">
    <property type="entry name" value="Glutaredoxin"/>
    <property type="match status" value="1"/>
</dbReference>
<dbReference type="SUPFAM" id="SSF52833">
    <property type="entry name" value="Thioredoxin-like"/>
    <property type="match status" value="1"/>
</dbReference>
<proteinExistence type="predicted"/>
<evidence type="ECO:0000313" key="2">
    <source>
        <dbReference type="EMBL" id="WOJ97463.1"/>
    </source>
</evidence>
<dbReference type="SUPFAM" id="SSF47616">
    <property type="entry name" value="GST C-terminal domain-like"/>
    <property type="match status" value="1"/>
</dbReference>
<sequence length="363" mass="42370">MAKLKLYGLRVSYYTGKMEAYLRYKGIDHDFVVLDAPLMQMLGEKTGAQQMPAIELSDGRFMTDTTPMIAWLETQYPAFPVVPDNPVTGFVSHLLEDYFEEWLWRPAMHYRWSYRVSRLHLARKIVEEFDTKIPGPDFIKRAYIRWRQHVNYVKKDGVDANTWDHVESIYLNTLDRLEVVFSKRPYLLGDKPTLGDFGLFASMFRHFAQDPTASDIMRLRAPSVFAWQARLWNAQGEQNAQIVDEIPEDLHPILDDIGEAYLPYLNANALAWQARKERFDPVIQGVQYRNVPVSQYRVWCLEELQRKAIAMSAEDEEALQKLLTAHSCWGSLFEINKPDSRYNEAHNLPFSGRRVHYDNLARN</sequence>
<dbReference type="RefSeq" id="WP_407328316.1">
    <property type="nucleotide sequence ID" value="NZ_CP136865.1"/>
</dbReference>
<dbReference type="EMBL" id="CP136865">
    <property type="protein sequence ID" value="WOJ97463.1"/>
    <property type="molecule type" value="Genomic_DNA"/>
</dbReference>
<organism evidence="2 3">
    <name type="scientific">Congregibacter brevis</name>
    <dbReference type="NCBI Taxonomy" id="3081201"/>
    <lineage>
        <taxon>Bacteria</taxon>
        <taxon>Pseudomonadati</taxon>
        <taxon>Pseudomonadota</taxon>
        <taxon>Gammaproteobacteria</taxon>
        <taxon>Cellvibrionales</taxon>
        <taxon>Halieaceae</taxon>
        <taxon>Congregibacter</taxon>
    </lineage>
</organism>
<dbReference type="InterPro" id="IPR036282">
    <property type="entry name" value="Glutathione-S-Trfase_C_sf"/>
</dbReference>
<dbReference type="CDD" id="cd00570">
    <property type="entry name" value="GST_N_family"/>
    <property type="match status" value="1"/>
</dbReference>
<protein>
    <submittedName>
        <fullName evidence="2">Glutathione S-transferase N-terminal domain-containing protein</fullName>
    </submittedName>
</protein>